<keyword evidence="3" id="KW-0804">Transcription</keyword>
<dbReference type="InterPro" id="IPR011256">
    <property type="entry name" value="Reg_factor_effector_dom_sf"/>
</dbReference>
<dbReference type="Gene3D" id="3.20.80.10">
    <property type="entry name" value="Regulatory factor, effector binding domain"/>
    <property type="match status" value="1"/>
</dbReference>
<dbReference type="Gene3D" id="1.10.10.60">
    <property type="entry name" value="Homeodomain-like"/>
    <property type="match status" value="2"/>
</dbReference>
<organism evidence="5 6">
    <name type="scientific">Clostridium saccharobutylicum DSM 13864</name>
    <dbReference type="NCBI Taxonomy" id="1345695"/>
    <lineage>
        <taxon>Bacteria</taxon>
        <taxon>Bacillati</taxon>
        <taxon>Bacillota</taxon>
        <taxon>Clostridia</taxon>
        <taxon>Eubacteriales</taxon>
        <taxon>Clostridiaceae</taxon>
        <taxon>Clostridium</taxon>
    </lineage>
</organism>
<dbReference type="InterPro" id="IPR009057">
    <property type="entry name" value="Homeodomain-like_sf"/>
</dbReference>
<dbReference type="Pfam" id="PF14526">
    <property type="entry name" value="Cass2"/>
    <property type="match status" value="1"/>
</dbReference>
<sequence length="309" mass="36022">MKRLEKIFIILPIKEEETVLKDKQIIGRAIIFIETNLYEPLTVESVATAVSYSYYHFHRYFQAVMGETIGSYIRSRRLTQATYDLIYSNKKILDIAISLYFESAESFTRAFRKRYGITPTQYRKNGIDTLIGNHQPMQINKMTEWNYVNLSPEIVTFEPKFVAGFRVDMSIENNNTLKMWEKFNTQLVKQNYISMNNNRYGIYETGGTCLPNTFNKNSEATLFIGIETSSDNNVPKGMKLKEISGGKYAKFIHKGTVKNLISTYHYIWGVWLPNSSFQIDERDDLECYTEQFLGAENEESQIEIYFPIQ</sequence>
<evidence type="ECO:0000313" key="6">
    <source>
        <dbReference type="Proteomes" id="UP000017118"/>
    </source>
</evidence>
<keyword evidence="6" id="KW-1185">Reference proteome</keyword>
<name>U5MVC4_CLOSA</name>
<protein>
    <submittedName>
        <fullName evidence="5">Transcription activator, effector binding protein</fullName>
    </submittedName>
</protein>
<reference evidence="5 6" key="1">
    <citation type="journal article" date="2013" name="Genome Announc.">
        <title>Complete Genome Sequence of the Solvent Producer Clostridium saccharobutylicum NCP262 (DSM 13864).</title>
        <authorList>
            <person name="Poehlein A."/>
            <person name="Hartwich K."/>
            <person name="Krabben P."/>
            <person name="Ehrenreich A."/>
            <person name="Liebl W."/>
            <person name="Durre P."/>
            <person name="Gottschalk G."/>
            <person name="Daniel R."/>
        </authorList>
    </citation>
    <scope>NUCLEOTIDE SEQUENCE [LARGE SCALE GENOMIC DNA]</scope>
    <source>
        <strain evidence="5">DSM 13864</strain>
    </source>
</reference>
<dbReference type="InterPro" id="IPR050959">
    <property type="entry name" value="MarA-like"/>
</dbReference>
<accession>U5MVC4</accession>
<evidence type="ECO:0000313" key="5">
    <source>
        <dbReference type="EMBL" id="AGX44545.1"/>
    </source>
</evidence>
<dbReference type="SUPFAM" id="SSF55136">
    <property type="entry name" value="Probable bacterial effector-binding domain"/>
    <property type="match status" value="1"/>
</dbReference>
<dbReference type="PRINTS" id="PR00032">
    <property type="entry name" value="HTHARAC"/>
</dbReference>
<dbReference type="InterPro" id="IPR018060">
    <property type="entry name" value="HTH_AraC"/>
</dbReference>
<dbReference type="Proteomes" id="UP000017118">
    <property type="component" value="Chromosome"/>
</dbReference>
<dbReference type="InterPro" id="IPR029441">
    <property type="entry name" value="Cass2"/>
</dbReference>
<dbReference type="eggNOG" id="COG2207">
    <property type="taxonomic scope" value="Bacteria"/>
</dbReference>
<keyword evidence="2" id="KW-0238">DNA-binding</keyword>
<dbReference type="EMBL" id="CP006721">
    <property type="protein sequence ID" value="AGX44545.1"/>
    <property type="molecule type" value="Genomic_DNA"/>
</dbReference>
<dbReference type="SMART" id="SM00871">
    <property type="entry name" value="AraC_E_bind"/>
    <property type="match status" value="1"/>
</dbReference>
<dbReference type="PROSITE" id="PS01124">
    <property type="entry name" value="HTH_ARAC_FAMILY_2"/>
    <property type="match status" value="1"/>
</dbReference>
<proteinExistence type="predicted"/>
<dbReference type="KEGG" id="csb:CLSA_c35840"/>
<dbReference type="HOGENOM" id="CLU_000445_81_1_9"/>
<evidence type="ECO:0000256" key="3">
    <source>
        <dbReference type="ARBA" id="ARBA00023163"/>
    </source>
</evidence>
<dbReference type="AlphaFoldDB" id="U5MVC4"/>
<dbReference type="PANTHER" id="PTHR47504">
    <property type="entry name" value="RIGHT ORIGIN-BINDING PROTEIN"/>
    <property type="match status" value="1"/>
</dbReference>
<dbReference type="PANTHER" id="PTHR47504:SF5">
    <property type="entry name" value="RIGHT ORIGIN-BINDING PROTEIN"/>
    <property type="match status" value="1"/>
</dbReference>
<dbReference type="GO" id="GO:0003700">
    <property type="term" value="F:DNA-binding transcription factor activity"/>
    <property type="evidence" value="ECO:0007669"/>
    <property type="project" value="InterPro"/>
</dbReference>
<dbReference type="eggNOG" id="COG3708">
    <property type="taxonomic scope" value="Bacteria"/>
</dbReference>
<dbReference type="InterPro" id="IPR010499">
    <property type="entry name" value="AraC_E-bd"/>
</dbReference>
<dbReference type="SMART" id="SM00342">
    <property type="entry name" value="HTH_ARAC"/>
    <property type="match status" value="1"/>
</dbReference>
<dbReference type="InterPro" id="IPR020449">
    <property type="entry name" value="Tscrpt_reg_AraC-type_HTH"/>
</dbReference>
<keyword evidence="1" id="KW-0805">Transcription regulation</keyword>
<dbReference type="Pfam" id="PF12833">
    <property type="entry name" value="HTH_18"/>
    <property type="match status" value="1"/>
</dbReference>
<dbReference type="PATRIC" id="fig|1345695.3.peg.3569"/>
<feature type="domain" description="HTH araC/xylS-type" evidence="4">
    <location>
        <begin position="27"/>
        <end position="125"/>
    </location>
</feature>
<dbReference type="GO" id="GO:0043565">
    <property type="term" value="F:sequence-specific DNA binding"/>
    <property type="evidence" value="ECO:0007669"/>
    <property type="project" value="InterPro"/>
</dbReference>
<dbReference type="SUPFAM" id="SSF46689">
    <property type="entry name" value="Homeodomain-like"/>
    <property type="match status" value="2"/>
</dbReference>
<gene>
    <name evidence="5" type="ORF">CLSA_c35840</name>
</gene>
<evidence type="ECO:0000256" key="1">
    <source>
        <dbReference type="ARBA" id="ARBA00023015"/>
    </source>
</evidence>
<evidence type="ECO:0000259" key="4">
    <source>
        <dbReference type="PROSITE" id="PS01124"/>
    </source>
</evidence>
<evidence type="ECO:0000256" key="2">
    <source>
        <dbReference type="ARBA" id="ARBA00023125"/>
    </source>
</evidence>